<evidence type="ECO:0000259" key="8">
    <source>
        <dbReference type="PROSITE" id="PS51740"/>
    </source>
</evidence>
<dbReference type="InterPro" id="IPR020603">
    <property type="entry name" value="MraZ_dom"/>
</dbReference>
<reference evidence="9 10" key="1">
    <citation type="submission" date="2020-10" db="EMBL/GenBank/DDBJ databases">
        <title>ChiBAC.</title>
        <authorList>
            <person name="Zenner C."/>
            <person name="Hitch T.C.A."/>
            <person name="Clavel T."/>
        </authorList>
    </citation>
    <scope>NUCLEOTIDE SEQUENCE [LARGE SCALE GENOMIC DNA]</scope>
    <source>
        <strain evidence="9 10">DSM 108706</strain>
    </source>
</reference>
<name>A0ABR9QY41_9FIRM</name>
<dbReference type="InterPro" id="IPR007159">
    <property type="entry name" value="SpoVT-AbrB_dom"/>
</dbReference>
<comment type="caution">
    <text evidence="9">The sequence shown here is derived from an EMBL/GenBank/DDBJ whole genome shotgun (WGS) entry which is preliminary data.</text>
</comment>
<evidence type="ECO:0000256" key="7">
    <source>
        <dbReference type="HAMAP-Rule" id="MF_01008"/>
    </source>
</evidence>
<evidence type="ECO:0000256" key="1">
    <source>
        <dbReference type="ARBA" id="ARBA00013860"/>
    </source>
</evidence>
<evidence type="ECO:0000256" key="4">
    <source>
        <dbReference type="ARBA" id="ARBA00023015"/>
    </source>
</evidence>
<dbReference type="HAMAP" id="MF_01008">
    <property type="entry name" value="MraZ"/>
    <property type="match status" value="1"/>
</dbReference>
<dbReference type="PANTHER" id="PTHR34701">
    <property type="entry name" value="TRANSCRIPTIONAL REGULATOR MRAZ"/>
    <property type="match status" value="1"/>
</dbReference>
<keyword evidence="3" id="KW-0677">Repeat</keyword>
<evidence type="ECO:0000313" key="10">
    <source>
        <dbReference type="Proteomes" id="UP001516588"/>
    </source>
</evidence>
<sequence>MFIGTYNNSIDAKNRMIVPAKFREELGYKVVLTLGIDNCIYLYPMKEWEVFMEKLAKLPISDPKARNFARNFTGNAEECEVDRQGRITLPQNLREQTGMVKELTTIGCMNKIEIWSREEYEGAGDQVQMDRGEIAKGMVEYGI</sequence>
<keyword evidence="6 7" id="KW-0804">Transcription</keyword>
<dbReference type="InterPro" id="IPR035644">
    <property type="entry name" value="MraZ_C"/>
</dbReference>
<keyword evidence="5 7" id="KW-0238">DNA-binding</keyword>
<comment type="subunit">
    <text evidence="7">Forms oligomers.</text>
</comment>
<dbReference type="PANTHER" id="PTHR34701:SF1">
    <property type="entry name" value="TRANSCRIPTIONAL REGULATOR MRAZ"/>
    <property type="match status" value="1"/>
</dbReference>
<evidence type="ECO:0000256" key="5">
    <source>
        <dbReference type="ARBA" id="ARBA00023125"/>
    </source>
</evidence>
<proteinExistence type="inferred from homology"/>
<organism evidence="9 10">
    <name type="scientific">Gallibacter intestinalis</name>
    <dbReference type="NCBI Taxonomy" id="2779356"/>
    <lineage>
        <taxon>Bacteria</taxon>
        <taxon>Bacillati</taxon>
        <taxon>Bacillota</taxon>
        <taxon>Clostridia</taxon>
        <taxon>Eubacteriales</taxon>
        <taxon>Eubacteriaceae</taxon>
        <taxon>Gallibacter</taxon>
    </lineage>
</organism>
<feature type="domain" description="SpoVT-AbrB" evidence="8">
    <location>
        <begin position="5"/>
        <end position="47"/>
    </location>
</feature>
<dbReference type="RefSeq" id="WP_226385445.1">
    <property type="nucleotide sequence ID" value="NZ_JADCKA010000009.1"/>
</dbReference>
<dbReference type="Pfam" id="PF02381">
    <property type="entry name" value="MraZ"/>
    <property type="match status" value="2"/>
</dbReference>
<feature type="domain" description="SpoVT-AbrB" evidence="8">
    <location>
        <begin position="76"/>
        <end position="119"/>
    </location>
</feature>
<gene>
    <name evidence="7 9" type="primary">mraZ</name>
    <name evidence="9" type="ORF">INF20_05855</name>
</gene>
<dbReference type="Proteomes" id="UP001516588">
    <property type="component" value="Unassembled WGS sequence"/>
</dbReference>
<dbReference type="PROSITE" id="PS51740">
    <property type="entry name" value="SPOVT_ABRB"/>
    <property type="match status" value="2"/>
</dbReference>
<dbReference type="NCBIfam" id="TIGR00242">
    <property type="entry name" value="division/cell wall cluster transcriptional repressor MraZ"/>
    <property type="match status" value="1"/>
</dbReference>
<dbReference type="InterPro" id="IPR003444">
    <property type="entry name" value="MraZ"/>
</dbReference>
<evidence type="ECO:0000256" key="2">
    <source>
        <dbReference type="ARBA" id="ARBA00022490"/>
    </source>
</evidence>
<dbReference type="CDD" id="cd16320">
    <property type="entry name" value="MraZ_N"/>
    <property type="match status" value="1"/>
</dbReference>
<evidence type="ECO:0000313" key="9">
    <source>
        <dbReference type="EMBL" id="MBE5035797.1"/>
    </source>
</evidence>
<comment type="subcellular location">
    <subcellularLocation>
        <location evidence="7">Cytoplasm</location>
        <location evidence="7">Nucleoid</location>
    </subcellularLocation>
</comment>
<keyword evidence="4 7" id="KW-0805">Transcription regulation</keyword>
<dbReference type="CDD" id="cd16321">
    <property type="entry name" value="MraZ_C"/>
    <property type="match status" value="1"/>
</dbReference>
<accession>A0ABR9QY41</accession>
<keyword evidence="10" id="KW-1185">Reference proteome</keyword>
<dbReference type="InterPro" id="IPR035642">
    <property type="entry name" value="MraZ_N"/>
</dbReference>
<comment type="similarity">
    <text evidence="7">Belongs to the MraZ family.</text>
</comment>
<dbReference type="EMBL" id="JADCKA010000009">
    <property type="protein sequence ID" value="MBE5035797.1"/>
    <property type="molecule type" value="Genomic_DNA"/>
</dbReference>
<evidence type="ECO:0000256" key="6">
    <source>
        <dbReference type="ARBA" id="ARBA00023163"/>
    </source>
</evidence>
<keyword evidence="2 7" id="KW-0963">Cytoplasm</keyword>
<evidence type="ECO:0000256" key="3">
    <source>
        <dbReference type="ARBA" id="ARBA00022737"/>
    </source>
</evidence>
<protein>
    <recommendedName>
        <fullName evidence="1 7">Transcriptional regulator MraZ</fullName>
    </recommendedName>
</protein>